<dbReference type="InterPro" id="IPR000792">
    <property type="entry name" value="Tscrpt_reg_LuxR_C"/>
</dbReference>
<evidence type="ECO:0000256" key="1">
    <source>
        <dbReference type="ARBA" id="ARBA00022553"/>
    </source>
</evidence>
<dbReference type="SUPFAM" id="SSF52172">
    <property type="entry name" value="CheY-like"/>
    <property type="match status" value="1"/>
</dbReference>
<comment type="caution">
    <text evidence="8">The sequence shown here is derived from an EMBL/GenBank/DDBJ whole genome shotgun (WGS) entry which is preliminary data.</text>
</comment>
<dbReference type="Pfam" id="PF00196">
    <property type="entry name" value="GerE"/>
    <property type="match status" value="1"/>
</dbReference>
<keyword evidence="3" id="KW-0238">DNA-binding</keyword>
<dbReference type="InterPro" id="IPR001789">
    <property type="entry name" value="Sig_transdc_resp-reg_receiver"/>
</dbReference>
<dbReference type="CDD" id="cd06170">
    <property type="entry name" value="LuxR_C_like"/>
    <property type="match status" value="1"/>
</dbReference>
<evidence type="ECO:0000256" key="2">
    <source>
        <dbReference type="ARBA" id="ARBA00023015"/>
    </source>
</evidence>
<reference evidence="8" key="1">
    <citation type="submission" date="2022-06" db="EMBL/GenBank/DDBJ databases">
        <title>Solitalea sp. MAHUQ-68 isolated from rhizospheric soil.</title>
        <authorList>
            <person name="Huq M.A."/>
        </authorList>
    </citation>
    <scope>NUCLEOTIDE SEQUENCE</scope>
    <source>
        <strain evidence="8">MAHUQ-68</strain>
    </source>
</reference>
<sequence length="215" mass="24491">MTAAENYKIIIADDHKLISDSIELIIRENILGEVVAKVPNGRELLTTLETANVDLIILDINMPELDGYKTLQQLNTKKTAVKVLMISQYDNIDYVRKFQAMGVDGYLPKSFDLNEFIYAIKKIKAGEQFFPLLESDNQVMGSNPFTPFDNEQFKLSEREIEIILGISQGLTSKQIAQKLFISEFTVTTHRRNIFRKLDIKNAAELTLFAKTNNLI</sequence>
<dbReference type="InterPro" id="IPR039420">
    <property type="entry name" value="WalR-like"/>
</dbReference>
<dbReference type="InterPro" id="IPR016032">
    <property type="entry name" value="Sig_transdc_resp-reg_C-effctor"/>
</dbReference>
<dbReference type="GO" id="GO:0000160">
    <property type="term" value="P:phosphorelay signal transduction system"/>
    <property type="evidence" value="ECO:0007669"/>
    <property type="project" value="InterPro"/>
</dbReference>
<feature type="modified residue" description="4-aspartylphosphate" evidence="5">
    <location>
        <position position="59"/>
    </location>
</feature>
<dbReference type="PROSITE" id="PS00622">
    <property type="entry name" value="HTH_LUXR_1"/>
    <property type="match status" value="1"/>
</dbReference>
<dbReference type="Proteomes" id="UP001155182">
    <property type="component" value="Unassembled WGS sequence"/>
</dbReference>
<dbReference type="Gene3D" id="3.40.50.2300">
    <property type="match status" value="1"/>
</dbReference>
<dbReference type="GO" id="GO:0006355">
    <property type="term" value="P:regulation of DNA-templated transcription"/>
    <property type="evidence" value="ECO:0007669"/>
    <property type="project" value="InterPro"/>
</dbReference>
<evidence type="ECO:0000259" key="6">
    <source>
        <dbReference type="PROSITE" id="PS50043"/>
    </source>
</evidence>
<proteinExistence type="predicted"/>
<name>A0A9X2F6D4_9SPHI</name>
<feature type="domain" description="Response regulatory" evidence="7">
    <location>
        <begin position="8"/>
        <end position="124"/>
    </location>
</feature>
<accession>A0A9X2F6D4</accession>
<dbReference type="RefSeq" id="WP_252587724.1">
    <property type="nucleotide sequence ID" value="NZ_JAMWYS010000034.1"/>
</dbReference>
<dbReference type="GO" id="GO:0003677">
    <property type="term" value="F:DNA binding"/>
    <property type="evidence" value="ECO:0007669"/>
    <property type="project" value="UniProtKB-KW"/>
</dbReference>
<dbReference type="PROSITE" id="PS50043">
    <property type="entry name" value="HTH_LUXR_2"/>
    <property type="match status" value="1"/>
</dbReference>
<dbReference type="InterPro" id="IPR011006">
    <property type="entry name" value="CheY-like_superfamily"/>
</dbReference>
<evidence type="ECO:0000313" key="8">
    <source>
        <dbReference type="EMBL" id="MCO4293221.1"/>
    </source>
</evidence>
<dbReference type="InterPro" id="IPR058245">
    <property type="entry name" value="NreC/VraR/RcsB-like_REC"/>
</dbReference>
<evidence type="ECO:0000256" key="5">
    <source>
        <dbReference type="PROSITE-ProRule" id="PRU00169"/>
    </source>
</evidence>
<dbReference type="CDD" id="cd17535">
    <property type="entry name" value="REC_NarL-like"/>
    <property type="match status" value="1"/>
</dbReference>
<evidence type="ECO:0000313" key="9">
    <source>
        <dbReference type="Proteomes" id="UP001155182"/>
    </source>
</evidence>
<dbReference type="EMBL" id="JAMWYS010000034">
    <property type="protein sequence ID" value="MCO4293221.1"/>
    <property type="molecule type" value="Genomic_DNA"/>
</dbReference>
<dbReference type="AlphaFoldDB" id="A0A9X2F6D4"/>
<dbReference type="SMART" id="SM00421">
    <property type="entry name" value="HTH_LUXR"/>
    <property type="match status" value="1"/>
</dbReference>
<dbReference type="PRINTS" id="PR00038">
    <property type="entry name" value="HTHLUXR"/>
</dbReference>
<dbReference type="PANTHER" id="PTHR43214:SF41">
    <property type="entry name" value="NITRATE_NITRITE RESPONSE REGULATOR PROTEIN NARP"/>
    <property type="match status" value="1"/>
</dbReference>
<evidence type="ECO:0000259" key="7">
    <source>
        <dbReference type="PROSITE" id="PS50110"/>
    </source>
</evidence>
<keyword evidence="4" id="KW-0804">Transcription</keyword>
<dbReference type="SMART" id="SM00448">
    <property type="entry name" value="REC"/>
    <property type="match status" value="1"/>
</dbReference>
<keyword evidence="9" id="KW-1185">Reference proteome</keyword>
<dbReference type="PROSITE" id="PS50110">
    <property type="entry name" value="RESPONSE_REGULATORY"/>
    <property type="match status" value="1"/>
</dbReference>
<gene>
    <name evidence="8" type="ORF">NF867_10130</name>
</gene>
<organism evidence="8 9">
    <name type="scientific">Solitalea agri</name>
    <dbReference type="NCBI Taxonomy" id="2953739"/>
    <lineage>
        <taxon>Bacteria</taxon>
        <taxon>Pseudomonadati</taxon>
        <taxon>Bacteroidota</taxon>
        <taxon>Sphingobacteriia</taxon>
        <taxon>Sphingobacteriales</taxon>
        <taxon>Sphingobacteriaceae</taxon>
        <taxon>Solitalea</taxon>
    </lineage>
</organism>
<feature type="domain" description="HTH luxR-type" evidence="6">
    <location>
        <begin position="148"/>
        <end position="213"/>
    </location>
</feature>
<dbReference type="PANTHER" id="PTHR43214">
    <property type="entry name" value="TWO-COMPONENT RESPONSE REGULATOR"/>
    <property type="match status" value="1"/>
</dbReference>
<keyword evidence="1 5" id="KW-0597">Phosphoprotein</keyword>
<protein>
    <submittedName>
        <fullName evidence="8">Response regulator transcription factor</fullName>
    </submittedName>
</protein>
<evidence type="ECO:0000256" key="4">
    <source>
        <dbReference type="ARBA" id="ARBA00023163"/>
    </source>
</evidence>
<dbReference type="Pfam" id="PF00072">
    <property type="entry name" value="Response_reg"/>
    <property type="match status" value="1"/>
</dbReference>
<dbReference type="SUPFAM" id="SSF46894">
    <property type="entry name" value="C-terminal effector domain of the bipartite response regulators"/>
    <property type="match status" value="1"/>
</dbReference>
<evidence type="ECO:0000256" key="3">
    <source>
        <dbReference type="ARBA" id="ARBA00023125"/>
    </source>
</evidence>
<keyword evidence="2" id="KW-0805">Transcription regulation</keyword>